<name>A0AAN7VJF3_9COLE</name>
<dbReference type="GO" id="GO:0016020">
    <property type="term" value="C:membrane"/>
    <property type="evidence" value="ECO:0007669"/>
    <property type="project" value="TreeGrafter"/>
</dbReference>
<feature type="transmembrane region" description="Helical" evidence="1">
    <location>
        <begin position="132"/>
        <end position="152"/>
    </location>
</feature>
<evidence type="ECO:0000256" key="1">
    <source>
        <dbReference type="SAM" id="Phobius"/>
    </source>
</evidence>
<feature type="transmembrane region" description="Helical" evidence="1">
    <location>
        <begin position="158"/>
        <end position="178"/>
    </location>
</feature>
<keyword evidence="1" id="KW-0812">Transmembrane</keyword>
<evidence type="ECO:0000313" key="4">
    <source>
        <dbReference type="Proteomes" id="UP001329430"/>
    </source>
</evidence>
<accession>A0AAN7VJF3</accession>
<dbReference type="PANTHER" id="PTHR21879">
    <property type="entry name" value="FI03362P-RELATED-RELATED"/>
    <property type="match status" value="1"/>
</dbReference>
<dbReference type="Proteomes" id="UP001329430">
    <property type="component" value="Chromosome 3"/>
</dbReference>
<dbReference type="InterPro" id="IPR012464">
    <property type="entry name" value="DUF1676"/>
</dbReference>
<keyword evidence="2" id="KW-0732">Signal</keyword>
<gene>
    <name evidence="3" type="ORF">RI129_005080</name>
</gene>
<reference evidence="3 4" key="1">
    <citation type="journal article" date="2024" name="Insects">
        <title>An Improved Chromosome-Level Genome Assembly of the Firefly Pyrocoelia pectoralis.</title>
        <authorList>
            <person name="Fu X."/>
            <person name="Meyer-Rochow V.B."/>
            <person name="Ballantyne L."/>
            <person name="Zhu X."/>
        </authorList>
    </citation>
    <scope>NUCLEOTIDE SEQUENCE [LARGE SCALE GENOMIC DNA]</scope>
    <source>
        <strain evidence="3">XCY_ONT2</strain>
    </source>
</reference>
<sequence length="215" mass="23579">MSSNYLKLLILLLVNSILVSSDEPYEHIIEQVISKCATNSYQYSCLADHAAVIVEDYVYKDIPIFNGLVLTKTKKPIEAITKRSFTDGFSRLKSALKNFVGTHTLTLDLTPRSNEEGRQFGKKKGGKKGGGGMELLMLPLFGIYGFIVPLVMKGLALIAGKALIAAKLALLIAGSVGIKKLFEKDHSHASIKVLSHHDVDDRNIEAGAYQFLRSL</sequence>
<feature type="signal peptide" evidence="2">
    <location>
        <begin position="1"/>
        <end position="21"/>
    </location>
</feature>
<dbReference type="Pfam" id="PF07898">
    <property type="entry name" value="DUF1676"/>
    <property type="match status" value="1"/>
</dbReference>
<feature type="chain" id="PRO_5042869121" evidence="2">
    <location>
        <begin position="22"/>
        <end position="215"/>
    </location>
</feature>
<organism evidence="3 4">
    <name type="scientific">Pyrocoelia pectoralis</name>
    <dbReference type="NCBI Taxonomy" id="417401"/>
    <lineage>
        <taxon>Eukaryota</taxon>
        <taxon>Metazoa</taxon>
        <taxon>Ecdysozoa</taxon>
        <taxon>Arthropoda</taxon>
        <taxon>Hexapoda</taxon>
        <taxon>Insecta</taxon>
        <taxon>Pterygota</taxon>
        <taxon>Neoptera</taxon>
        <taxon>Endopterygota</taxon>
        <taxon>Coleoptera</taxon>
        <taxon>Polyphaga</taxon>
        <taxon>Elateriformia</taxon>
        <taxon>Elateroidea</taxon>
        <taxon>Lampyridae</taxon>
        <taxon>Lampyrinae</taxon>
        <taxon>Pyrocoelia</taxon>
    </lineage>
</organism>
<dbReference type="AlphaFoldDB" id="A0AAN7VJF3"/>
<protein>
    <submittedName>
        <fullName evidence="3">Uncharacterized protein</fullName>
    </submittedName>
</protein>
<keyword evidence="4" id="KW-1185">Reference proteome</keyword>
<evidence type="ECO:0000256" key="2">
    <source>
        <dbReference type="SAM" id="SignalP"/>
    </source>
</evidence>
<evidence type="ECO:0000313" key="3">
    <source>
        <dbReference type="EMBL" id="KAK5646616.1"/>
    </source>
</evidence>
<comment type="caution">
    <text evidence="3">The sequence shown here is derived from an EMBL/GenBank/DDBJ whole genome shotgun (WGS) entry which is preliminary data.</text>
</comment>
<keyword evidence="1" id="KW-0472">Membrane</keyword>
<proteinExistence type="predicted"/>
<dbReference type="EMBL" id="JAVRBK010000003">
    <property type="protein sequence ID" value="KAK5646616.1"/>
    <property type="molecule type" value="Genomic_DNA"/>
</dbReference>
<dbReference type="PANTHER" id="PTHR21879:SF1">
    <property type="entry name" value="FI01546P"/>
    <property type="match status" value="1"/>
</dbReference>
<keyword evidence="1" id="KW-1133">Transmembrane helix</keyword>